<dbReference type="Proteomes" id="UP000187203">
    <property type="component" value="Unassembled WGS sequence"/>
</dbReference>
<comment type="caution">
    <text evidence="3">The sequence shown here is derived from an EMBL/GenBank/DDBJ whole genome shotgun (WGS) entry which is preliminary data.</text>
</comment>
<dbReference type="SUPFAM" id="SSF109709">
    <property type="entry name" value="KorB DNA-binding domain-like"/>
    <property type="match status" value="1"/>
</dbReference>
<name>A0A1R3L273_9ROSI</name>
<evidence type="ECO:0000256" key="1">
    <source>
        <dbReference type="SAM" id="MobiDB-lite"/>
    </source>
</evidence>
<feature type="region of interest" description="Disordered" evidence="1">
    <location>
        <begin position="307"/>
        <end position="333"/>
    </location>
</feature>
<keyword evidence="4" id="KW-1185">Reference proteome</keyword>
<gene>
    <name evidence="3" type="ORF">COLO4_01676</name>
</gene>
<feature type="domain" description="ParB/Spo0J HTH" evidence="2">
    <location>
        <begin position="139"/>
        <end position="203"/>
    </location>
</feature>
<protein>
    <submittedName>
        <fullName evidence="3">Transcriptional repressor protein, KorB</fullName>
    </submittedName>
</protein>
<evidence type="ECO:0000313" key="4">
    <source>
        <dbReference type="Proteomes" id="UP000187203"/>
    </source>
</evidence>
<reference evidence="4" key="1">
    <citation type="submission" date="2013-09" db="EMBL/GenBank/DDBJ databases">
        <title>Corchorus olitorius genome sequencing.</title>
        <authorList>
            <person name="Alam M."/>
            <person name="Haque M.S."/>
            <person name="Islam M.S."/>
            <person name="Emdad E.M."/>
            <person name="Islam M.M."/>
            <person name="Ahmed B."/>
            <person name="Halim A."/>
            <person name="Hossen Q.M.M."/>
            <person name="Hossain M.Z."/>
            <person name="Ahmed R."/>
            <person name="Khan M.M."/>
            <person name="Islam R."/>
            <person name="Rashid M.M."/>
            <person name="Khan S.A."/>
            <person name="Rahman M.S."/>
            <person name="Alam M."/>
            <person name="Yahiya A.S."/>
            <person name="Khan M.S."/>
            <person name="Azam M.S."/>
            <person name="Haque T."/>
            <person name="Lashkar M.Z.H."/>
            <person name="Akhand A.I."/>
            <person name="Morshed G."/>
            <person name="Roy S."/>
            <person name="Uddin K.S."/>
            <person name="Rabeya T."/>
            <person name="Hossain A.S."/>
            <person name="Chowdhury A."/>
            <person name="Snigdha A.R."/>
            <person name="Mortoza M.S."/>
            <person name="Matin S.A."/>
            <person name="Hoque S.M.E."/>
            <person name="Islam M.K."/>
            <person name="Roy D.K."/>
            <person name="Haider R."/>
            <person name="Moosa M.M."/>
            <person name="Elias S.M."/>
            <person name="Hasan A.M."/>
            <person name="Jahan S."/>
            <person name="Shafiuddin M."/>
            <person name="Mahmood N."/>
            <person name="Shommy N.S."/>
        </authorList>
    </citation>
    <scope>NUCLEOTIDE SEQUENCE [LARGE SCALE GENOMIC DNA]</scope>
    <source>
        <strain evidence="4">cv. O-4</strain>
    </source>
</reference>
<dbReference type="Pfam" id="PF17762">
    <property type="entry name" value="HTH_ParB"/>
    <property type="match status" value="1"/>
</dbReference>
<dbReference type="InterPro" id="IPR041468">
    <property type="entry name" value="HTH_ParB/Spo0J"/>
</dbReference>
<dbReference type="AlphaFoldDB" id="A0A1R3L273"/>
<evidence type="ECO:0000259" key="2">
    <source>
        <dbReference type="Pfam" id="PF17762"/>
    </source>
</evidence>
<accession>A0A1R3L273</accession>
<organism evidence="3 4">
    <name type="scientific">Corchorus olitorius</name>
    <dbReference type="NCBI Taxonomy" id="93759"/>
    <lineage>
        <taxon>Eukaryota</taxon>
        <taxon>Viridiplantae</taxon>
        <taxon>Streptophyta</taxon>
        <taxon>Embryophyta</taxon>
        <taxon>Tracheophyta</taxon>
        <taxon>Spermatophyta</taxon>
        <taxon>Magnoliopsida</taxon>
        <taxon>eudicotyledons</taxon>
        <taxon>Gunneridae</taxon>
        <taxon>Pentapetalae</taxon>
        <taxon>rosids</taxon>
        <taxon>malvids</taxon>
        <taxon>Malvales</taxon>
        <taxon>Malvaceae</taxon>
        <taxon>Grewioideae</taxon>
        <taxon>Apeibeae</taxon>
        <taxon>Corchorus</taxon>
    </lineage>
</organism>
<feature type="compositionally biased region" description="Acidic residues" evidence="1">
    <location>
        <begin position="315"/>
        <end position="327"/>
    </location>
</feature>
<evidence type="ECO:0000313" key="3">
    <source>
        <dbReference type="EMBL" id="OMP13445.1"/>
    </source>
</evidence>
<dbReference type="Gene3D" id="1.10.10.2830">
    <property type="match status" value="1"/>
</dbReference>
<sequence length="333" mass="36559">MTGKTRVPTSLRSLAELREAQAKNGEDVRKLGRLRQHTASPLEISYDTAKNIRPIDWDVVQRYKERILMGEMPPAIDVRMENGQITLVHGYHRTLAVLAAIKEQPELADTLHLALREFVGNSSEIIFHMLGAQDSLGVDPVSRAEAYRSLLNQGNSKADIARRRGKSAEHVTSNLLLCEAEQEVKNAIRQGRIRASSVIALIKDEKQGGPNHLDEVRKMLATADALGKASAMPKHRNAAPKPATAPRLKLKDVTPHLASLVSISGSLRTALGEQKIDREALEQGQAEVLVPVSLPAGKLLELLDLLDKQSASQTPEEETDPPTETQDDLFNKA</sequence>
<proteinExistence type="predicted"/>
<dbReference type="EMBL" id="AWUE01004276">
    <property type="protein sequence ID" value="OMP13445.1"/>
    <property type="molecule type" value="Genomic_DNA"/>
</dbReference>